<organism evidence="1 2">
    <name type="scientific">Moesziomyces aphidis</name>
    <name type="common">Pseudozyma aphidis</name>
    <dbReference type="NCBI Taxonomy" id="84754"/>
    <lineage>
        <taxon>Eukaryota</taxon>
        <taxon>Fungi</taxon>
        <taxon>Dikarya</taxon>
        <taxon>Basidiomycota</taxon>
        <taxon>Ustilaginomycotina</taxon>
        <taxon>Ustilaginomycetes</taxon>
        <taxon>Ustilaginales</taxon>
        <taxon>Ustilaginaceae</taxon>
        <taxon>Moesziomyces</taxon>
    </lineage>
</organism>
<sequence>MLARDAACGPSAPSVFGSAASQSHLCSSQNVILANGFKASVTLGGDGLESGVAAAPSVRPSTWEAGSKSTHLRNGCLPLIHLLFNPSSSPLASPLFSFLLLPLLILIIHFCGAIPANNPLHPATSDEPVSSSRPPDTAYSFLGFLHLPHRLPHYIASTKVWAPLRNGVIGPLVETSRLARRCLAAAVAVQPSLTFGKLPEPACRILHTILCVVDCFAAVRLQLQLSPTLAEPRSVACSDLLGGLIQRSSSHIIPPPLARMPCCRAAWLGLFGHIGIAIWLLRSAFELRAQMSSKLPLRLPLAVTPRSCLSTPDATLLVAVDPVASTSAGCLPNLADSYQVVSVSTSWFLLFSEALIRPPLPHWSIGVLVGHPSAVCFPQIPFPPLSFPSSPPWSSMQAHETDALPSSSFHRHPRPTSSLNRRIHVRYRLIPSTSITSSPRRYLRPLHRHTAVPTTEGQIAPSAPSHLLPAQRHSLSAPESFSAARFLHAFANHSFHSLLKVVEAHGFTSPFVA</sequence>
<name>W3VIA5_MOEAP</name>
<evidence type="ECO:0000313" key="2">
    <source>
        <dbReference type="Proteomes" id="UP000019462"/>
    </source>
</evidence>
<comment type="caution">
    <text evidence="1">The sequence shown here is derived from an EMBL/GenBank/DDBJ whole genome shotgun (WGS) entry which is preliminary data.</text>
</comment>
<protein>
    <submittedName>
        <fullName evidence="1">Uncharacterized protein</fullName>
    </submittedName>
</protein>
<accession>W3VIA5</accession>
<keyword evidence="2" id="KW-1185">Reference proteome</keyword>
<dbReference type="EMBL" id="AWNI01000022">
    <property type="protein sequence ID" value="ETS61254.1"/>
    <property type="molecule type" value="Genomic_DNA"/>
</dbReference>
<proteinExistence type="predicted"/>
<gene>
    <name evidence="1" type="ORF">PaG_05218</name>
</gene>
<dbReference type="Proteomes" id="UP000019462">
    <property type="component" value="Unassembled WGS sequence"/>
</dbReference>
<dbReference type="AlphaFoldDB" id="W3VIA5"/>
<dbReference type="HOGENOM" id="CLU_531131_0_0_1"/>
<reference evidence="1 2" key="1">
    <citation type="journal article" date="2014" name="Genome Announc.">
        <title>Genome sequence of the basidiomycetous fungus Pseudozyma aphidis DSM70725, an efficient producer of biosurfactant mannosylerythritol lipids.</title>
        <authorList>
            <person name="Lorenz S."/>
            <person name="Guenther M."/>
            <person name="Grumaz C."/>
            <person name="Rupp S."/>
            <person name="Zibek S."/>
            <person name="Sohn K."/>
        </authorList>
    </citation>
    <scope>NUCLEOTIDE SEQUENCE [LARGE SCALE GENOMIC DNA]</scope>
    <source>
        <strain evidence="2">ATCC 32657 / CBS 517.83 / DSM 70725 / JCM 10318 / NBRC 10182 / NRRL Y-7954 / St-0401</strain>
    </source>
</reference>
<evidence type="ECO:0000313" key="1">
    <source>
        <dbReference type="EMBL" id="ETS61254.1"/>
    </source>
</evidence>